<evidence type="ECO:0000313" key="1">
    <source>
        <dbReference type="EMBL" id="KAB6139766.1"/>
    </source>
</evidence>
<reference evidence="9 10" key="4">
    <citation type="journal article" date="2019" name="Nat. Med.">
        <title>A library of human gut bacterial isolates paired with longitudinal multiomics data enables mechanistic microbiome research.</title>
        <authorList>
            <person name="Poyet M."/>
            <person name="Groussin M."/>
            <person name="Gibbons S.M."/>
            <person name="Avila-Pacheco J."/>
            <person name="Jiang X."/>
            <person name="Kearney S.M."/>
            <person name="Perrotta A.R."/>
            <person name="Berdy B."/>
            <person name="Zhao S."/>
            <person name="Lieberman T.D."/>
            <person name="Swanson P.K."/>
            <person name="Smith M."/>
            <person name="Roesemann S."/>
            <person name="Alexander J.E."/>
            <person name="Rich S.A."/>
            <person name="Livny J."/>
            <person name="Vlamakis H."/>
            <person name="Clish C."/>
            <person name="Bullock K."/>
            <person name="Deik A."/>
            <person name="Scott J."/>
            <person name="Pierce K.A."/>
            <person name="Xavier R.J."/>
            <person name="Alm E.J."/>
        </authorList>
    </citation>
    <scope>NUCLEOTIDE SEQUENCE [LARGE SCALE GENOMIC DNA]</scope>
    <source>
        <strain evidence="1 9">BIOML-A58</strain>
        <strain evidence="2 10">BIOML-A7</strain>
    </source>
</reference>
<reference evidence="3" key="2">
    <citation type="journal article" date="2018" name="BMC Genomics">
        <title>Whole genome sequencing and function prediction of 133 gut anaerobes isolated from chicken caecum in pure cultures.</title>
        <authorList>
            <person name="Medvecky M."/>
            <person name="Cejkova D."/>
            <person name="Polansky O."/>
            <person name="Karasova D."/>
            <person name="Kubasova T."/>
            <person name="Cizek A."/>
            <person name="Rychlik I."/>
        </authorList>
    </citation>
    <scope>NUCLEOTIDE SEQUENCE</scope>
    <source>
        <strain evidence="3">An109</strain>
    </source>
</reference>
<evidence type="ECO:0000313" key="6">
    <source>
        <dbReference type="Proteomes" id="UP000196036"/>
    </source>
</evidence>
<evidence type="ECO:0000313" key="2">
    <source>
        <dbReference type="EMBL" id="KAB6423531.1"/>
    </source>
</evidence>
<dbReference type="EMBL" id="NFLW01000014">
    <property type="protein sequence ID" value="OUQ70516.1"/>
    <property type="molecule type" value="Genomic_DNA"/>
</dbReference>
<dbReference type="EMBL" id="QRNE01000252">
    <property type="protein sequence ID" value="RHK17563.1"/>
    <property type="molecule type" value="Genomic_DNA"/>
</dbReference>
<evidence type="ECO:0000313" key="4">
    <source>
        <dbReference type="EMBL" id="RHK17563.1"/>
    </source>
</evidence>
<protein>
    <submittedName>
        <fullName evidence="3">Uncharacterized protein</fullName>
    </submittedName>
</protein>
<dbReference type="EMBL" id="WDED01000061">
    <property type="protein sequence ID" value="KAB6139766.1"/>
    <property type="molecule type" value="Genomic_DNA"/>
</dbReference>
<evidence type="ECO:0000313" key="7">
    <source>
        <dbReference type="Proteomes" id="UP000284495"/>
    </source>
</evidence>
<evidence type="ECO:0000313" key="5">
    <source>
        <dbReference type="EMBL" id="RHL39678.1"/>
    </source>
</evidence>
<dbReference type="GeneID" id="69480085"/>
<gene>
    <name evidence="3" type="ORF">B5E52_08925</name>
    <name evidence="5" type="ORF">DW027_07545</name>
    <name evidence="4" type="ORF">DW075_24070</name>
    <name evidence="1" type="ORF">GA398_24265</name>
    <name evidence="2" type="ORF">GAZ26_12005</name>
</gene>
<evidence type="ECO:0000313" key="8">
    <source>
        <dbReference type="Proteomes" id="UP000285503"/>
    </source>
</evidence>
<proteinExistence type="predicted"/>
<dbReference type="Proteomes" id="UP000471447">
    <property type="component" value="Unassembled WGS sequence"/>
</dbReference>
<dbReference type="EMBL" id="QROO01000007">
    <property type="protein sequence ID" value="RHL39678.1"/>
    <property type="molecule type" value="Genomic_DNA"/>
</dbReference>
<comment type="caution">
    <text evidence="3">The sequence shown here is derived from an EMBL/GenBank/DDBJ whole genome shotgun (WGS) entry which is preliminary data.</text>
</comment>
<name>A0A1Y4VMS0_9BACE</name>
<dbReference type="Proteomes" id="UP000284495">
    <property type="component" value="Unassembled WGS sequence"/>
</dbReference>
<evidence type="ECO:0000313" key="3">
    <source>
        <dbReference type="EMBL" id="OUQ70516.1"/>
    </source>
</evidence>
<accession>A0A1Y4VMS0</accession>
<dbReference type="Proteomes" id="UP000434604">
    <property type="component" value="Unassembled WGS sequence"/>
</dbReference>
<reference evidence="6" key="1">
    <citation type="submission" date="2017-04" db="EMBL/GenBank/DDBJ databases">
        <title>Function of individual gut microbiota members based on whole genome sequencing of pure cultures obtained from chicken caecum.</title>
        <authorList>
            <person name="Medvecky M."/>
            <person name="Cejkova D."/>
            <person name="Polansky O."/>
            <person name="Karasova D."/>
            <person name="Kubasova T."/>
            <person name="Cizek A."/>
            <person name="Rychlik I."/>
        </authorList>
    </citation>
    <scope>NUCLEOTIDE SEQUENCE [LARGE SCALE GENOMIC DNA]</scope>
    <source>
        <strain evidence="6">An109</strain>
    </source>
</reference>
<dbReference type="EMBL" id="WDCG01000010">
    <property type="protein sequence ID" value="KAB6423531.1"/>
    <property type="molecule type" value="Genomic_DNA"/>
</dbReference>
<sequence length="64" mass="7805">MIITMISHIRFWLKKYFFGKSNCFIFEIFQIREKWIEEVESNKSSYFPQLKQCFSLLKAPLSFS</sequence>
<reference evidence="7 8" key="3">
    <citation type="submission" date="2018-08" db="EMBL/GenBank/DDBJ databases">
        <title>A genome reference for cultivated species of the human gut microbiota.</title>
        <authorList>
            <person name="Zou Y."/>
            <person name="Xue W."/>
            <person name="Luo G."/>
        </authorList>
    </citation>
    <scope>NUCLEOTIDE SEQUENCE [LARGE SCALE GENOMIC DNA]</scope>
    <source>
        <strain evidence="5 7">AF38-2</strain>
        <strain evidence="4 8">AF46-11NS</strain>
    </source>
</reference>
<dbReference type="RefSeq" id="WP_008018215.1">
    <property type="nucleotide sequence ID" value="NZ_AP031409.1"/>
</dbReference>
<dbReference type="AlphaFoldDB" id="A0A1Y4VMS0"/>
<organism evidence="3 6">
    <name type="scientific">Bacteroides xylanisolvens</name>
    <dbReference type="NCBI Taxonomy" id="371601"/>
    <lineage>
        <taxon>Bacteria</taxon>
        <taxon>Pseudomonadati</taxon>
        <taxon>Bacteroidota</taxon>
        <taxon>Bacteroidia</taxon>
        <taxon>Bacteroidales</taxon>
        <taxon>Bacteroidaceae</taxon>
        <taxon>Bacteroides</taxon>
    </lineage>
</organism>
<evidence type="ECO:0000313" key="10">
    <source>
        <dbReference type="Proteomes" id="UP000471447"/>
    </source>
</evidence>
<dbReference type="Proteomes" id="UP000285503">
    <property type="component" value="Unassembled WGS sequence"/>
</dbReference>
<evidence type="ECO:0000313" key="9">
    <source>
        <dbReference type="Proteomes" id="UP000434604"/>
    </source>
</evidence>
<dbReference type="Proteomes" id="UP000196036">
    <property type="component" value="Unassembled WGS sequence"/>
</dbReference>